<evidence type="ECO:0000256" key="1">
    <source>
        <dbReference type="SAM" id="MobiDB-lite"/>
    </source>
</evidence>
<name>A0A382RNU2_9ZZZZ</name>
<accession>A0A382RNU2</accession>
<reference evidence="2" key="1">
    <citation type="submission" date="2018-05" db="EMBL/GenBank/DDBJ databases">
        <authorList>
            <person name="Lanie J.A."/>
            <person name="Ng W.-L."/>
            <person name="Kazmierczak K.M."/>
            <person name="Andrzejewski T.M."/>
            <person name="Davidsen T.M."/>
            <person name="Wayne K.J."/>
            <person name="Tettelin H."/>
            <person name="Glass J.I."/>
            <person name="Rusch D."/>
            <person name="Podicherti R."/>
            <person name="Tsui H.-C.T."/>
            <person name="Winkler M.E."/>
        </authorList>
    </citation>
    <scope>NUCLEOTIDE SEQUENCE</scope>
</reference>
<protein>
    <submittedName>
        <fullName evidence="2">Uncharacterized protein</fullName>
    </submittedName>
</protein>
<feature type="non-terminal residue" evidence="2">
    <location>
        <position position="126"/>
    </location>
</feature>
<evidence type="ECO:0000313" key="2">
    <source>
        <dbReference type="EMBL" id="SVC98638.1"/>
    </source>
</evidence>
<gene>
    <name evidence="2" type="ORF">METZ01_LOCUS351492</name>
</gene>
<feature type="region of interest" description="Disordered" evidence="1">
    <location>
        <begin position="107"/>
        <end position="126"/>
    </location>
</feature>
<feature type="non-terminal residue" evidence="2">
    <location>
        <position position="1"/>
    </location>
</feature>
<proteinExistence type="predicted"/>
<organism evidence="2">
    <name type="scientific">marine metagenome</name>
    <dbReference type="NCBI Taxonomy" id="408172"/>
    <lineage>
        <taxon>unclassified sequences</taxon>
        <taxon>metagenomes</taxon>
        <taxon>ecological metagenomes</taxon>
    </lineage>
</organism>
<dbReference type="EMBL" id="UINC01122679">
    <property type="protein sequence ID" value="SVC98638.1"/>
    <property type="molecule type" value="Genomic_DNA"/>
</dbReference>
<dbReference type="AlphaFoldDB" id="A0A382RNU2"/>
<sequence length="126" mass="14170">VAGSDYPIIDFHEVASQVGVNLDDAFERLDALYEDIDARNRVNTAGLDLPCHRGCDACCHESVFLTPLEFYRVWDWVQHNVAPEQRAEMIERGLAVYEDNRDVIDALNSPAEPGAESHDSLARKLK</sequence>
<feature type="compositionally biased region" description="Basic and acidic residues" evidence="1">
    <location>
        <begin position="115"/>
        <end position="126"/>
    </location>
</feature>